<protein>
    <submittedName>
        <fullName evidence="4">TetR/AcrR family transcriptional regulator C-terminal domain-containing protein</fullName>
    </submittedName>
</protein>
<keyword evidence="5" id="KW-1185">Reference proteome</keyword>
<feature type="domain" description="Tetracycline repressor TetR C-terminal" evidence="3">
    <location>
        <begin position="29"/>
        <end position="161"/>
    </location>
</feature>
<evidence type="ECO:0000256" key="1">
    <source>
        <dbReference type="ARBA" id="ARBA00023015"/>
    </source>
</evidence>
<organism evidence="4 5">
    <name type="scientific">Yinghuangia aomiensis</name>
    <dbReference type="NCBI Taxonomy" id="676205"/>
    <lineage>
        <taxon>Bacteria</taxon>
        <taxon>Bacillati</taxon>
        <taxon>Actinomycetota</taxon>
        <taxon>Actinomycetes</taxon>
        <taxon>Kitasatosporales</taxon>
        <taxon>Streptomycetaceae</taxon>
        <taxon>Yinghuangia</taxon>
    </lineage>
</organism>
<sequence length="173" mass="19208">MSLYRYIETRDQLEIMIVDLVLAKVALKPPAAEWSDAVSILAEEMRRALTAHPATATLVVTHRFTSANGLRWAEALLTALTAAGLTGKQRYFAFRTLVGYVVGAFQTEYTVPFPRETAALPAELRADEFPLLAENARDARRVGFDDEFRYGLGVVLDGLAHSVRRSSKPRGRL</sequence>
<dbReference type="EMBL" id="BAABHS010000020">
    <property type="protein sequence ID" value="GAA4978815.1"/>
    <property type="molecule type" value="Genomic_DNA"/>
</dbReference>
<gene>
    <name evidence="4" type="ORF">GCM10023205_53790</name>
</gene>
<dbReference type="Proteomes" id="UP001500466">
    <property type="component" value="Unassembled WGS sequence"/>
</dbReference>
<dbReference type="Pfam" id="PF02909">
    <property type="entry name" value="TetR_C_1"/>
    <property type="match status" value="1"/>
</dbReference>
<proteinExistence type="predicted"/>
<dbReference type="Gene3D" id="1.10.357.10">
    <property type="entry name" value="Tetracycline Repressor, domain 2"/>
    <property type="match status" value="1"/>
</dbReference>
<accession>A0ABP9HU62</accession>
<evidence type="ECO:0000256" key="2">
    <source>
        <dbReference type="ARBA" id="ARBA00023163"/>
    </source>
</evidence>
<name>A0ABP9HU62_9ACTN</name>
<evidence type="ECO:0000313" key="5">
    <source>
        <dbReference type="Proteomes" id="UP001500466"/>
    </source>
</evidence>
<keyword evidence="2" id="KW-0804">Transcription</keyword>
<dbReference type="InterPro" id="IPR004111">
    <property type="entry name" value="Repressor_TetR_C"/>
</dbReference>
<dbReference type="InterPro" id="IPR036271">
    <property type="entry name" value="Tet_transcr_reg_TetR-rel_C_sf"/>
</dbReference>
<dbReference type="SUPFAM" id="SSF48498">
    <property type="entry name" value="Tetracyclin repressor-like, C-terminal domain"/>
    <property type="match status" value="1"/>
</dbReference>
<reference evidence="5" key="1">
    <citation type="journal article" date="2019" name="Int. J. Syst. Evol. Microbiol.">
        <title>The Global Catalogue of Microorganisms (GCM) 10K type strain sequencing project: providing services to taxonomists for standard genome sequencing and annotation.</title>
        <authorList>
            <consortium name="The Broad Institute Genomics Platform"/>
            <consortium name="The Broad Institute Genome Sequencing Center for Infectious Disease"/>
            <person name="Wu L."/>
            <person name="Ma J."/>
        </authorList>
    </citation>
    <scope>NUCLEOTIDE SEQUENCE [LARGE SCALE GENOMIC DNA]</scope>
    <source>
        <strain evidence="5">JCM 17986</strain>
    </source>
</reference>
<evidence type="ECO:0000313" key="4">
    <source>
        <dbReference type="EMBL" id="GAA4978815.1"/>
    </source>
</evidence>
<comment type="caution">
    <text evidence="4">The sequence shown here is derived from an EMBL/GenBank/DDBJ whole genome shotgun (WGS) entry which is preliminary data.</text>
</comment>
<evidence type="ECO:0000259" key="3">
    <source>
        <dbReference type="Pfam" id="PF02909"/>
    </source>
</evidence>
<keyword evidence="1" id="KW-0805">Transcription regulation</keyword>